<accession>A0AC60R035</accession>
<reference evidence="1 2" key="1">
    <citation type="journal article" date="2020" name="Cell">
        <title>Large-Scale Comparative Analyses of Tick Genomes Elucidate Their Genetic Diversity and Vector Capacities.</title>
        <authorList>
            <consortium name="Tick Genome and Microbiome Consortium (TIGMIC)"/>
            <person name="Jia N."/>
            <person name="Wang J."/>
            <person name="Shi W."/>
            <person name="Du L."/>
            <person name="Sun Y."/>
            <person name="Zhan W."/>
            <person name="Jiang J.F."/>
            <person name="Wang Q."/>
            <person name="Zhang B."/>
            <person name="Ji P."/>
            <person name="Bell-Sakyi L."/>
            <person name="Cui X.M."/>
            <person name="Yuan T.T."/>
            <person name="Jiang B.G."/>
            <person name="Yang W.F."/>
            <person name="Lam T.T."/>
            <person name="Chang Q.C."/>
            <person name="Ding S.J."/>
            <person name="Wang X.J."/>
            <person name="Zhu J.G."/>
            <person name="Ruan X.D."/>
            <person name="Zhao L."/>
            <person name="Wei J.T."/>
            <person name="Ye R.Z."/>
            <person name="Que T.C."/>
            <person name="Du C.H."/>
            <person name="Zhou Y.H."/>
            <person name="Cheng J.X."/>
            <person name="Dai P.F."/>
            <person name="Guo W.B."/>
            <person name="Han X.H."/>
            <person name="Huang E.J."/>
            <person name="Li L.F."/>
            <person name="Wei W."/>
            <person name="Gao Y.C."/>
            <person name="Liu J.Z."/>
            <person name="Shao H.Z."/>
            <person name="Wang X."/>
            <person name="Wang C.C."/>
            <person name="Yang T.C."/>
            <person name="Huo Q.B."/>
            <person name="Li W."/>
            <person name="Chen H.Y."/>
            <person name="Chen S.E."/>
            <person name="Zhou L.G."/>
            <person name="Ni X.B."/>
            <person name="Tian J.H."/>
            <person name="Sheng Y."/>
            <person name="Liu T."/>
            <person name="Pan Y.S."/>
            <person name="Xia L.Y."/>
            <person name="Li J."/>
            <person name="Zhao F."/>
            <person name="Cao W.C."/>
        </authorList>
    </citation>
    <scope>NUCLEOTIDE SEQUENCE [LARGE SCALE GENOMIC DNA]</scope>
    <source>
        <strain evidence="1">Iper-2018</strain>
    </source>
</reference>
<sequence>MVSLTLLIHCRQIRLDGAGAVERRGRCSFLYKELGLCFARRQLELRMQFARSTAATATKAKALDHQGKITTLRPKKIVNRLSAQSTLRTEPFFKVRRKKSGIIAKGCRREENLSSAEHHALCTLNEGDTIQVLPANKDNAIFVLNRCVYKQKVMALLSISAYTTVRKNPTTKIQETVNRTLSIIFKKHRESR</sequence>
<comment type="caution">
    <text evidence="1">The sequence shown here is derived from an EMBL/GenBank/DDBJ whole genome shotgun (WGS) entry which is preliminary data.</text>
</comment>
<evidence type="ECO:0000313" key="2">
    <source>
        <dbReference type="Proteomes" id="UP000805193"/>
    </source>
</evidence>
<protein>
    <submittedName>
        <fullName evidence="1">Uncharacterized protein</fullName>
    </submittedName>
</protein>
<evidence type="ECO:0000313" key="1">
    <source>
        <dbReference type="EMBL" id="KAG0444681.1"/>
    </source>
</evidence>
<dbReference type="Proteomes" id="UP000805193">
    <property type="component" value="Unassembled WGS sequence"/>
</dbReference>
<proteinExistence type="predicted"/>
<dbReference type="EMBL" id="JABSTQ010001652">
    <property type="protein sequence ID" value="KAG0444681.1"/>
    <property type="molecule type" value="Genomic_DNA"/>
</dbReference>
<keyword evidence="2" id="KW-1185">Reference proteome</keyword>
<name>A0AC60R035_IXOPE</name>
<feature type="non-terminal residue" evidence="1">
    <location>
        <position position="192"/>
    </location>
</feature>
<organism evidence="1 2">
    <name type="scientific">Ixodes persulcatus</name>
    <name type="common">Taiga tick</name>
    <dbReference type="NCBI Taxonomy" id="34615"/>
    <lineage>
        <taxon>Eukaryota</taxon>
        <taxon>Metazoa</taxon>
        <taxon>Ecdysozoa</taxon>
        <taxon>Arthropoda</taxon>
        <taxon>Chelicerata</taxon>
        <taxon>Arachnida</taxon>
        <taxon>Acari</taxon>
        <taxon>Parasitiformes</taxon>
        <taxon>Ixodida</taxon>
        <taxon>Ixodoidea</taxon>
        <taxon>Ixodidae</taxon>
        <taxon>Ixodinae</taxon>
        <taxon>Ixodes</taxon>
    </lineage>
</organism>
<gene>
    <name evidence="1" type="ORF">HPB47_013515</name>
</gene>